<dbReference type="AlphaFoldDB" id="W1NEV7"/>
<dbReference type="Gramene" id="ERM94312">
    <property type="protein sequence ID" value="ERM94312"/>
    <property type="gene ID" value="AMTR_s00010p00237080"/>
</dbReference>
<name>W1NEV7_AMBTC</name>
<proteinExistence type="predicted"/>
<evidence type="ECO:0000313" key="1">
    <source>
        <dbReference type="EMBL" id="ERM94312.1"/>
    </source>
</evidence>
<dbReference type="Proteomes" id="UP000017836">
    <property type="component" value="Unassembled WGS sequence"/>
</dbReference>
<sequence length="158" mass="17802">MIGGYHHLCYILVKGDVFAFDMETKKWEIVKNRQPIGKYTHIRTLEWDGASCIACINLGLEPECWVLTKESKWVGAHHLAIVPANVSNNSSPLLLLGEMFILSQNGEILTCDKNGKLSEILTCDENGRLRGDGHCYNFAHYKPTLYSWEFGQKIEGAS</sequence>
<accession>W1NEV7</accession>
<keyword evidence="2" id="KW-1185">Reference proteome</keyword>
<dbReference type="HOGENOM" id="CLU_1789432_0_0_1"/>
<evidence type="ECO:0000313" key="2">
    <source>
        <dbReference type="Proteomes" id="UP000017836"/>
    </source>
</evidence>
<reference evidence="2" key="1">
    <citation type="journal article" date="2013" name="Science">
        <title>The Amborella genome and the evolution of flowering plants.</title>
        <authorList>
            <consortium name="Amborella Genome Project"/>
        </authorList>
    </citation>
    <scope>NUCLEOTIDE SEQUENCE [LARGE SCALE GENOMIC DNA]</scope>
</reference>
<gene>
    <name evidence="1" type="ORF">AMTR_s00010p00237080</name>
</gene>
<protein>
    <submittedName>
        <fullName evidence="1">Uncharacterized protein</fullName>
    </submittedName>
</protein>
<organism evidence="1 2">
    <name type="scientific">Amborella trichopoda</name>
    <dbReference type="NCBI Taxonomy" id="13333"/>
    <lineage>
        <taxon>Eukaryota</taxon>
        <taxon>Viridiplantae</taxon>
        <taxon>Streptophyta</taxon>
        <taxon>Embryophyta</taxon>
        <taxon>Tracheophyta</taxon>
        <taxon>Spermatophyta</taxon>
        <taxon>Magnoliopsida</taxon>
        <taxon>Amborellales</taxon>
        <taxon>Amborellaceae</taxon>
        <taxon>Amborella</taxon>
    </lineage>
</organism>
<dbReference type="EMBL" id="KI397513">
    <property type="protein sequence ID" value="ERM94312.1"/>
    <property type="molecule type" value="Genomic_DNA"/>
</dbReference>